<gene>
    <name evidence="5" type="ORF">EFR84_07460</name>
</gene>
<dbReference type="InterPro" id="IPR019819">
    <property type="entry name" value="Carboxylesterase_B_CS"/>
</dbReference>
<comment type="caution">
    <text evidence="5">The sequence shown here is derived from an EMBL/GenBank/DDBJ whole genome shotgun (WGS) entry which is preliminary data.</text>
</comment>
<dbReference type="PROSITE" id="PS00122">
    <property type="entry name" value="CARBOXYLESTERASE_B_1"/>
    <property type="match status" value="1"/>
</dbReference>
<comment type="similarity">
    <text evidence="1 3">Belongs to the type-B carboxylesterase/lipase family.</text>
</comment>
<dbReference type="Proteomes" id="UP000278081">
    <property type="component" value="Unassembled WGS sequence"/>
</dbReference>
<dbReference type="PANTHER" id="PTHR11559">
    <property type="entry name" value="CARBOXYLESTERASE"/>
    <property type="match status" value="1"/>
</dbReference>
<evidence type="ECO:0000256" key="1">
    <source>
        <dbReference type="ARBA" id="ARBA00005964"/>
    </source>
</evidence>
<evidence type="ECO:0000256" key="2">
    <source>
        <dbReference type="ARBA" id="ARBA00022801"/>
    </source>
</evidence>
<evidence type="ECO:0000256" key="3">
    <source>
        <dbReference type="RuleBase" id="RU361235"/>
    </source>
</evidence>
<evidence type="ECO:0000259" key="4">
    <source>
        <dbReference type="Pfam" id="PF00135"/>
    </source>
</evidence>
<protein>
    <recommendedName>
        <fullName evidence="3">Carboxylic ester hydrolase</fullName>
        <ecNumber evidence="3">3.1.1.-</ecNumber>
    </recommendedName>
</protein>
<keyword evidence="2 3" id="KW-0378">Hydrolase</keyword>
<dbReference type="GO" id="GO:0016787">
    <property type="term" value="F:hydrolase activity"/>
    <property type="evidence" value="ECO:0007669"/>
    <property type="project" value="UniProtKB-KW"/>
</dbReference>
<proteinExistence type="inferred from homology"/>
<dbReference type="EMBL" id="RJTJ01000005">
    <property type="protein sequence ID" value="RUM07944.1"/>
    <property type="molecule type" value="Genomic_DNA"/>
</dbReference>
<dbReference type="InterPro" id="IPR029058">
    <property type="entry name" value="AB_hydrolase_fold"/>
</dbReference>
<dbReference type="SUPFAM" id="SSF53474">
    <property type="entry name" value="alpha/beta-Hydrolases"/>
    <property type="match status" value="1"/>
</dbReference>
<dbReference type="AlphaFoldDB" id="A0A3S0QN43"/>
<sequence>MLQSDFPMPTATETAEIALPQGRLRGRTDGLVNRFLAIPFAAPPVGARRWRAPEPPQPWDGIRDAGAFAPVAPQPRDEGFFPGDPAAMPARPMDEDCLYLNIFSPSGPGPFPVLVWLHGGSQLIGGTSRPVYDGASFARNGIVCVTVGHRLGLLGLMDAESLFGEDYRDTANVMLQDQLAALRWVQSNIAFFGGDPQRVTLGGESAGAKNVCVLTATSAARGLFHAAISMSGGADTVFAAETASRFIEDVVPTDAAESRWIDAPWERILAVQEAVLAHARKRFPLRPVYGRSLLSVAPIAAVEAGQALPVPMLLGTCRDECYPMVAGQEPNQPWAEAMLGHLSQERMAEIEAKLAGSRPDLDWRRRRLLLLTAEEYALPSLRLARRRAMHAAPTWVYRYERPQSHGPFAGYATHLSDLEDAWGIPAKEVDFHGILCDFVTRHEAPWEAFNERSRLAFIGDGIRCASHPDRDIHALFEDWN</sequence>
<dbReference type="InterPro" id="IPR019826">
    <property type="entry name" value="Carboxylesterase_B_AS"/>
</dbReference>
<dbReference type="EC" id="3.1.1.-" evidence="3"/>
<dbReference type="PROSITE" id="PS00941">
    <property type="entry name" value="CARBOXYLESTERASE_B_2"/>
    <property type="match status" value="1"/>
</dbReference>
<dbReference type="InterPro" id="IPR002018">
    <property type="entry name" value="CarbesteraseB"/>
</dbReference>
<feature type="domain" description="Carboxylesterase type B" evidence="4">
    <location>
        <begin position="15"/>
        <end position="426"/>
    </location>
</feature>
<dbReference type="InterPro" id="IPR050309">
    <property type="entry name" value="Type-B_Carboxylest/Lipase"/>
</dbReference>
<evidence type="ECO:0000313" key="5">
    <source>
        <dbReference type="EMBL" id="RUM07944.1"/>
    </source>
</evidence>
<dbReference type="Pfam" id="PF00135">
    <property type="entry name" value="COesterase"/>
    <property type="match status" value="1"/>
</dbReference>
<organism evidence="5 6">
    <name type="scientific">Rhizobium chutanense</name>
    <dbReference type="NCBI Taxonomy" id="2035448"/>
    <lineage>
        <taxon>Bacteria</taxon>
        <taxon>Pseudomonadati</taxon>
        <taxon>Pseudomonadota</taxon>
        <taxon>Alphaproteobacteria</taxon>
        <taxon>Hyphomicrobiales</taxon>
        <taxon>Rhizobiaceae</taxon>
        <taxon>Rhizobium/Agrobacterium group</taxon>
        <taxon>Rhizobium</taxon>
    </lineage>
</organism>
<dbReference type="OrthoDB" id="9775851at2"/>
<accession>A0A3S0QN43</accession>
<reference evidence="5 6" key="1">
    <citation type="submission" date="2018-11" db="EMBL/GenBank/DDBJ databases">
        <title>Rhizobium chutanense sp. nov., isolated from root nodules of Phaseolus vulgaris in China.</title>
        <authorList>
            <person name="Huo Y."/>
        </authorList>
    </citation>
    <scope>NUCLEOTIDE SEQUENCE [LARGE SCALE GENOMIC DNA]</scope>
    <source>
        <strain evidence="5 6">C16</strain>
    </source>
</reference>
<dbReference type="Gene3D" id="3.40.50.1820">
    <property type="entry name" value="alpha/beta hydrolase"/>
    <property type="match status" value="1"/>
</dbReference>
<name>A0A3S0QN43_9HYPH</name>
<evidence type="ECO:0000313" key="6">
    <source>
        <dbReference type="Proteomes" id="UP000278081"/>
    </source>
</evidence>